<organism evidence="1 2">
    <name type="scientific">Yoonia sediminilitoris</name>
    <dbReference type="NCBI Taxonomy" id="1286148"/>
    <lineage>
        <taxon>Bacteria</taxon>
        <taxon>Pseudomonadati</taxon>
        <taxon>Pseudomonadota</taxon>
        <taxon>Alphaproteobacteria</taxon>
        <taxon>Rhodobacterales</taxon>
        <taxon>Paracoccaceae</taxon>
        <taxon>Yoonia</taxon>
    </lineage>
</organism>
<dbReference type="InterPro" id="IPR019647">
    <property type="entry name" value="PhoP_reg_network_YrbL"/>
</dbReference>
<comment type="caution">
    <text evidence="1">The sequence shown here is derived from an EMBL/GenBank/DDBJ whole genome shotgun (WGS) entry which is preliminary data.</text>
</comment>
<accession>A0A2T6KI45</accession>
<dbReference type="Pfam" id="PF10707">
    <property type="entry name" value="YrbL-PhoP_reg"/>
    <property type="match status" value="1"/>
</dbReference>
<proteinExistence type="predicted"/>
<evidence type="ECO:0000313" key="1">
    <source>
        <dbReference type="EMBL" id="PUB15406.1"/>
    </source>
</evidence>
<protein>
    <submittedName>
        <fullName evidence="1">PhoP regulatory network protein YrbL</fullName>
    </submittedName>
</protein>
<dbReference type="EMBL" id="QBUD01000004">
    <property type="protein sequence ID" value="PUB15406.1"/>
    <property type="molecule type" value="Genomic_DNA"/>
</dbReference>
<evidence type="ECO:0000313" key="2">
    <source>
        <dbReference type="Proteomes" id="UP000244523"/>
    </source>
</evidence>
<keyword evidence="2" id="KW-1185">Reference proteome</keyword>
<dbReference type="OrthoDB" id="5421848at2"/>
<gene>
    <name evidence="1" type="ORF">C8N45_10426</name>
</gene>
<dbReference type="AlphaFoldDB" id="A0A2T6KI45"/>
<reference evidence="1 2" key="1">
    <citation type="submission" date="2018-04" db="EMBL/GenBank/DDBJ databases">
        <title>Genomic Encyclopedia of Archaeal and Bacterial Type Strains, Phase II (KMG-II): from individual species to whole genera.</title>
        <authorList>
            <person name="Goeker M."/>
        </authorList>
    </citation>
    <scope>NUCLEOTIDE SEQUENCE [LARGE SCALE GENOMIC DNA]</scope>
    <source>
        <strain evidence="1 2">DSM 29955</strain>
    </source>
</reference>
<dbReference type="Proteomes" id="UP000244523">
    <property type="component" value="Unassembled WGS sequence"/>
</dbReference>
<name>A0A2T6KI45_9RHOB</name>
<sequence>MSNPLFLDPDDFVASGVQRVIYYHPKDKTRLIKILKATDTMPMRRNFGGILEKLVPSTRLRLVSKEYTEYLRIMLSNPAPSFHLPIAHMYGFIQTTIGLGCLTERVMKPDGALGDTLLDKVRSDSLSDADLELLNDMIQRIYNHHIRASDFNPKNFVFGQRDNGTGLGPKECVMVDGFGDIHALPVRSMAKWSNRIGLDDGCKRISAKTGLAWDKHTKLFSRTSKTPARTD</sequence>
<dbReference type="RefSeq" id="WP_108386103.1">
    <property type="nucleotide sequence ID" value="NZ_QBUD01000004.1"/>
</dbReference>